<feature type="coiled-coil region" evidence="1">
    <location>
        <begin position="78"/>
        <end position="123"/>
    </location>
</feature>
<sequence>MIGLVRQTSYTINSLNYAIKQLCLSTKWFSREAASNAKHSKTTILKIQEILNSTNDEWDKDTTMIDAFKTTSQLIKTMSEMQVEKEASAVRIIQLEQETDTLKNELNEMKDKVQRLKEQIRAIFPD</sequence>
<keyword evidence="3" id="KW-1185">Reference proteome</keyword>
<evidence type="ECO:0000256" key="1">
    <source>
        <dbReference type="SAM" id="Coils"/>
    </source>
</evidence>
<reference evidence="2 3" key="1">
    <citation type="submission" date="2018-06" db="EMBL/GenBank/DDBJ databases">
        <title>Comparative genomics reveals the genomic features of Rhizophagus irregularis, R. cerebriforme, R. diaphanum and Gigaspora rosea, and their symbiotic lifestyle signature.</title>
        <authorList>
            <person name="Morin E."/>
            <person name="San Clemente H."/>
            <person name="Chen E.C.H."/>
            <person name="De La Providencia I."/>
            <person name="Hainaut M."/>
            <person name="Kuo A."/>
            <person name="Kohler A."/>
            <person name="Murat C."/>
            <person name="Tang N."/>
            <person name="Roy S."/>
            <person name="Loubradou J."/>
            <person name="Henrissat B."/>
            <person name="Grigoriev I.V."/>
            <person name="Corradi N."/>
            <person name="Roux C."/>
            <person name="Martin F.M."/>
        </authorList>
    </citation>
    <scope>NUCLEOTIDE SEQUENCE [LARGE SCALE GENOMIC DNA]</scope>
    <source>
        <strain evidence="2 3">DAOM 194757</strain>
    </source>
</reference>
<keyword evidence="1" id="KW-0175">Coiled coil</keyword>
<gene>
    <name evidence="2" type="ORF">C2G38_2251263</name>
</gene>
<organism evidence="2 3">
    <name type="scientific">Gigaspora rosea</name>
    <dbReference type="NCBI Taxonomy" id="44941"/>
    <lineage>
        <taxon>Eukaryota</taxon>
        <taxon>Fungi</taxon>
        <taxon>Fungi incertae sedis</taxon>
        <taxon>Mucoromycota</taxon>
        <taxon>Glomeromycotina</taxon>
        <taxon>Glomeromycetes</taxon>
        <taxon>Diversisporales</taxon>
        <taxon>Gigasporaceae</taxon>
        <taxon>Gigaspora</taxon>
    </lineage>
</organism>
<dbReference type="EMBL" id="QKWP01001345">
    <property type="protein sequence ID" value="RIB09640.1"/>
    <property type="molecule type" value="Genomic_DNA"/>
</dbReference>
<evidence type="ECO:0000313" key="2">
    <source>
        <dbReference type="EMBL" id="RIB09640.1"/>
    </source>
</evidence>
<name>A0A397UHG6_9GLOM</name>
<dbReference type="AlphaFoldDB" id="A0A397UHG6"/>
<comment type="caution">
    <text evidence="2">The sequence shown here is derived from an EMBL/GenBank/DDBJ whole genome shotgun (WGS) entry which is preliminary data.</text>
</comment>
<proteinExistence type="predicted"/>
<evidence type="ECO:0000313" key="3">
    <source>
        <dbReference type="Proteomes" id="UP000266673"/>
    </source>
</evidence>
<accession>A0A397UHG6</accession>
<dbReference type="Proteomes" id="UP000266673">
    <property type="component" value="Unassembled WGS sequence"/>
</dbReference>
<protein>
    <submittedName>
        <fullName evidence="2">Uncharacterized protein</fullName>
    </submittedName>
</protein>